<keyword evidence="1" id="KW-0472">Membrane</keyword>
<dbReference type="Proteomes" id="UP000241085">
    <property type="component" value="Unassembled WGS sequence"/>
</dbReference>
<evidence type="ECO:0000256" key="1">
    <source>
        <dbReference type="SAM" id="Phobius"/>
    </source>
</evidence>
<feature type="transmembrane region" description="Helical" evidence="1">
    <location>
        <begin position="58"/>
        <end position="82"/>
    </location>
</feature>
<feature type="transmembrane region" description="Helical" evidence="1">
    <location>
        <begin position="21"/>
        <end position="46"/>
    </location>
</feature>
<comment type="caution">
    <text evidence="2">The sequence shown here is derived from an EMBL/GenBank/DDBJ whole genome shotgun (WGS) entry which is preliminary data.</text>
</comment>
<dbReference type="AlphaFoldDB" id="A0A2T4UXN8"/>
<dbReference type="RefSeq" id="WP_107575487.1">
    <property type="nucleotide sequence ID" value="NZ_PZPL01000001.1"/>
</dbReference>
<reference evidence="2 3" key="1">
    <citation type="submission" date="2018-03" db="EMBL/GenBank/DDBJ databases">
        <title>Bacteriophage NCPPB3778 and a type I-E CRISPR drive the evolution of the US Biological Select Agent, Rathayibacter toxicus.</title>
        <authorList>
            <person name="Davis E.W.II."/>
            <person name="Tabima J.F."/>
            <person name="Weisberg A.J."/>
            <person name="Dantas Lopes L."/>
            <person name="Wiseman M.S."/>
            <person name="Wiseman M.S."/>
            <person name="Pupko T."/>
            <person name="Belcher M.S."/>
            <person name="Sechler A.J."/>
            <person name="Tancos M.A."/>
            <person name="Schroeder B.K."/>
            <person name="Murray T.D."/>
            <person name="Luster D.G."/>
            <person name="Schneider W.L."/>
            <person name="Rogers E."/>
            <person name="Andreote F.D."/>
            <person name="Grunwald N.J."/>
            <person name="Putnam M.L."/>
            <person name="Chang J.H."/>
        </authorList>
    </citation>
    <scope>NUCLEOTIDE SEQUENCE [LARGE SCALE GENOMIC DNA]</scope>
    <source>
        <strain evidence="2 3">DSM 15933</strain>
    </source>
</reference>
<protein>
    <submittedName>
        <fullName evidence="2">Uncharacterized protein</fullName>
    </submittedName>
</protein>
<evidence type="ECO:0000313" key="3">
    <source>
        <dbReference type="Proteomes" id="UP000241085"/>
    </source>
</evidence>
<feature type="transmembrane region" description="Helical" evidence="1">
    <location>
        <begin position="159"/>
        <end position="185"/>
    </location>
</feature>
<name>A0A2T4UXN8_9MICO</name>
<keyword evidence="1" id="KW-1133">Transmembrane helix</keyword>
<keyword evidence="1" id="KW-0812">Transmembrane</keyword>
<organism evidence="2 3">
    <name type="scientific">Rathayibacter caricis DSM 15933</name>
    <dbReference type="NCBI Taxonomy" id="1328867"/>
    <lineage>
        <taxon>Bacteria</taxon>
        <taxon>Bacillati</taxon>
        <taxon>Actinomycetota</taxon>
        <taxon>Actinomycetes</taxon>
        <taxon>Micrococcales</taxon>
        <taxon>Microbacteriaceae</taxon>
        <taxon>Rathayibacter</taxon>
    </lineage>
</organism>
<sequence>MERRARRPRQWDETAAAIRDGLSYGVAAGVVLCGLAGAGLAAALALLSGGILESSPPLLRTLAALPLALIAATTLVVTASQLRRHSDRAARRFTAAAWPVPADFDRSDLDRTADLPFDVRLPEDALTPADLARILSPSAAERAEARTRSAAAGLGSRSVLVALLSIAGVVTAGAGLLLLFATLLVTGEERLVVAAAVLAAAGAGAGIGSSQANAVPIALARVGDA</sequence>
<evidence type="ECO:0000313" key="2">
    <source>
        <dbReference type="EMBL" id="PTL74294.1"/>
    </source>
</evidence>
<proteinExistence type="predicted"/>
<feature type="transmembrane region" description="Helical" evidence="1">
    <location>
        <begin position="191"/>
        <end position="208"/>
    </location>
</feature>
<accession>A0A2T4UXN8</accession>
<keyword evidence="3" id="KW-1185">Reference proteome</keyword>
<dbReference type="EMBL" id="PZPL01000001">
    <property type="protein sequence ID" value="PTL74294.1"/>
    <property type="molecule type" value="Genomic_DNA"/>
</dbReference>
<gene>
    <name evidence="2" type="ORF">C1I63_16615</name>
</gene>